<protein>
    <recommendedName>
        <fullName evidence="2">prolyl oligopeptidase</fullName>
        <ecNumber evidence="2">3.4.21.26</ecNumber>
    </recommendedName>
</protein>
<dbReference type="InterPro" id="IPR029058">
    <property type="entry name" value="AB_hydrolase_fold"/>
</dbReference>
<feature type="signal peptide" evidence="6">
    <location>
        <begin position="1"/>
        <end position="18"/>
    </location>
</feature>
<dbReference type="GO" id="GO:0006508">
    <property type="term" value="P:proteolysis"/>
    <property type="evidence" value="ECO:0007669"/>
    <property type="project" value="UniProtKB-KW"/>
</dbReference>
<dbReference type="InterPro" id="IPR001375">
    <property type="entry name" value="Peptidase_S9_cat"/>
</dbReference>
<dbReference type="OrthoDB" id="9801421at2"/>
<keyword evidence="10" id="KW-1185">Reference proteome</keyword>
<gene>
    <name evidence="9" type="ORF">ES711_16025</name>
</gene>
<reference evidence="9 10" key="1">
    <citation type="submission" date="2019-08" db="EMBL/GenBank/DDBJ databases">
        <title>Genome sequence of Gelidibacter salicanalis IC162T.</title>
        <authorList>
            <person name="Bowman J.P."/>
        </authorList>
    </citation>
    <scope>NUCLEOTIDE SEQUENCE [LARGE SCALE GENOMIC DNA]</scope>
    <source>
        <strain evidence="9 10">IC162</strain>
    </source>
</reference>
<comment type="catalytic activity">
    <reaction evidence="1">
        <text>Hydrolysis of Pro-|-Xaa &gt;&gt; Ala-|-Xaa in oligopeptides.</text>
        <dbReference type="EC" id="3.4.21.26"/>
    </reaction>
</comment>
<dbReference type="Pfam" id="PF00326">
    <property type="entry name" value="Peptidase_S9"/>
    <property type="match status" value="1"/>
</dbReference>
<evidence type="ECO:0000256" key="1">
    <source>
        <dbReference type="ARBA" id="ARBA00001070"/>
    </source>
</evidence>
<keyword evidence="3" id="KW-0645">Protease</keyword>
<evidence type="ECO:0000256" key="2">
    <source>
        <dbReference type="ARBA" id="ARBA00011897"/>
    </source>
</evidence>
<dbReference type="GO" id="GO:0070012">
    <property type="term" value="F:oligopeptidase activity"/>
    <property type="evidence" value="ECO:0007669"/>
    <property type="project" value="TreeGrafter"/>
</dbReference>
<evidence type="ECO:0000313" key="10">
    <source>
        <dbReference type="Proteomes" id="UP000321734"/>
    </source>
</evidence>
<dbReference type="PANTHER" id="PTHR42881">
    <property type="entry name" value="PROLYL ENDOPEPTIDASE"/>
    <property type="match status" value="1"/>
</dbReference>
<dbReference type="PROSITE" id="PS00018">
    <property type="entry name" value="EF_HAND_1"/>
    <property type="match status" value="1"/>
</dbReference>
<feature type="domain" description="Peptidase S9A N-terminal" evidence="8">
    <location>
        <begin position="29"/>
        <end position="432"/>
    </location>
</feature>
<dbReference type="Pfam" id="PF02897">
    <property type="entry name" value="Peptidase_S9_N"/>
    <property type="match status" value="1"/>
</dbReference>
<organism evidence="9 10">
    <name type="scientific">Gelidibacter salicanalis</name>
    <dbReference type="NCBI Taxonomy" id="291193"/>
    <lineage>
        <taxon>Bacteria</taxon>
        <taxon>Pseudomonadati</taxon>
        <taxon>Bacteroidota</taxon>
        <taxon>Flavobacteriia</taxon>
        <taxon>Flavobacteriales</taxon>
        <taxon>Flavobacteriaceae</taxon>
        <taxon>Gelidibacter</taxon>
    </lineage>
</organism>
<dbReference type="Gene3D" id="3.40.50.1820">
    <property type="entry name" value="alpha/beta hydrolase"/>
    <property type="match status" value="1"/>
</dbReference>
<evidence type="ECO:0000256" key="3">
    <source>
        <dbReference type="ARBA" id="ARBA00022670"/>
    </source>
</evidence>
<keyword evidence="6" id="KW-0732">Signal</keyword>
<proteinExistence type="predicted"/>
<comment type="caution">
    <text evidence="9">The sequence shown here is derived from an EMBL/GenBank/DDBJ whole genome shotgun (WGS) entry which is preliminary data.</text>
</comment>
<dbReference type="InterPro" id="IPR051167">
    <property type="entry name" value="Prolyl_oligopep/macrocyclase"/>
</dbReference>
<evidence type="ECO:0000256" key="5">
    <source>
        <dbReference type="ARBA" id="ARBA00022825"/>
    </source>
</evidence>
<dbReference type="PRINTS" id="PR00862">
    <property type="entry name" value="PROLIGOPTASE"/>
</dbReference>
<dbReference type="RefSeq" id="WP_146894322.1">
    <property type="nucleotide sequence ID" value="NZ_VORX01000013.1"/>
</dbReference>
<dbReference type="Proteomes" id="UP000321734">
    <property type="component" value="Unassembled WGS sequence"/>
</dbReference>
<dbReference type="EMBL" id="VORX01000013">
    <property type="protein sequence ID" value="TXE04446.1"/>
    <property type="molecule type" value="Genomic_DNA"/>
</dbReference>
<name>A0A5C7ACK4_9FLAO</name>
<keyword evidence="5" id="KW-0720">Serine protease</keyword>
<dbReference type="EC" id="3.4.21.26" evidence="2"/>
<evidence type="ECO:0000256" key="4">
    <source>
        <dbReference type="ARBA" id="ARBA00022801"/>
    </source>
</evidence>
<dbReference type="SUPFAM" id="SSF50993">
    <property type="entry name" value="Peptidase/esterase 'gauge' domain"/>
    <property type="match status" value="1"/>
</dbReference>
<accession>A0A5C7ACK4</accession>
<dbReference type="InterPro" id="IPR002470">
    <property type="entry name" value="Peptidase_S9A"/>
</dbReference>
<evidence type="ECO:0000259" key="8">
    <source>
        <dbReference type="Pfam" id="PF02897"/>
    </source>
</evidence>
<dbReference type="GO" id="GO:0005829">
    <property type="term" value="C:cytosol"/>
    <property type="evidence" value="ECO:0007669"/>
    <property type="project" value="TreeGrafter"/>
</dbReference>
<keyword evidence="4" id="KW-0378">Hydrolase</keyword>
<evidence type="ECO:0000259" key="7">
    <source>
        <dbReference type="Pfam" id="PF00326"/>
    </source>
</evidence>
<evidence type="ECO:0000256" key="6">
    <source>
        <dbReference type="SAM" id="SignalP"/>
    </source>
</evidence>
<evidence type="ECO:0000313" key="9">
    <source>
        <dbReference type="EMBL" id="TXE04446.1"/>
    </source>
</evidence>
<dbReference type="InterPro" id="IPR023302">
    <property type="entry name" value="Pept_S9A_N"/>
</dbReference>
<dbReference type="InterPro" id="IPR018247">
    <property type="entry name" value="EF_Hand_1_Ca_BS"/>
</dbReference>
<feature type="chain" id="PRO_5022791864" description="prolyl oligopeptidase" evidence="6">
    <location>
        <begin position="19"/>
        <end position="716"/>
    </location>
</feature>
<sequence length="716" mass="79865">MKKIVPILVFLASLQLFAQEIAPPKNLELEKVMDTYHGIQVEDDYRYMEDMQDPKVLKWMKESANYAKSVLDKIPGKEDMMQKMLEMDSRRSSIVSSLLISKNNDYYYLKRRPEDETGKLYYRKGYEGAESLIFDPENYKASGKENYTIDGIQPNISGEMVAVMLAPNGSETAEVIFIDKDGTQHLETVELASFVSWDKGDEAIFYPRLNSADVTDMTRKMSMQTYRHILGDDPKNDVPVFSNTTNPELNISPMEMPVMIYDDITDGYYAAALSVDKAVKLYMALSNKIPGKWKQVATKEDMVGIPSFTNHGFYYLTFKDAPNYKVIKSSLEDPSPSSGKVVVKEPKNGNITGIYANNLGLFYAIKENGVHSRLFFLPEDSDESREITLPFVAGSIGLSGTEGSADDVWVNLAGWTQPSKRYHYNAKEDEFTLQNLSSPAEYPELNDLVVKEIMIKSHDGIEVPVSIIHNKDLKMDGNNPAVIYGYGSYGFSMNPFFSPITLAYTTYGGILVVPHVRGGGELGDVWHRAGQKQNKPNTWKDAIATAEYLINEGYTSSDKLSIWGGSAGGIFVGRSITERPDLFVAAAPEVGAMNTVRMEESPNGPVNTPEFGTVKDEAEFKGLLAMDSFHALKKGVDYPAMLITAGMNDPRVIAWEPAKFAAKAQNYTSSDAPILFLTDFESGHGIGDNKTKAFESFANVFSFFYWQSGHPKFQPK</sequence>
<dbReference type="GO" id="GO:0004252">
    <property type="term" value="F:serine-type endopeptidase activity"/>
    <property type="evidence" value="ECO:0007669"/>
    <property type="project" value="UniProtKB-EC"/>
</dbReference>
<dbReference type="PANTHER" id="PTHR42881:SF2">
    <property type="entry name" value="PROLYL ENDOPEPTIDASE"/>
    <property type="match status" value="1"/>
</dbReference>
<dbReference type="SUPFAM" id="SSF53474">
    <property type="entry name" value="alpha/beta-Hydrolases"/>
    <property type="match status" value="1"/>
</dbReference>
<dbReference type="AlphaFoldDB" id="A0A5C7ACK4"/>
<feature type="domain" description="Peptidase S9 prolyl oligopeptidase catalytic" evidence="7">
    <location>
        <begin position="505"/>
        <end position="707"/>
    </location>
</feature>
<dbReference type="Gene3D" id="2.130.10.120">
    <property type="entry name" value="Prolyl oligopeptidase, N-terminal domain"/>
    <property type="match status" value="1"/>
</dbReference>